<dbReference type="AlphaFoldDB" id="A0A1V4SK71"/>
<keyword evidence="6 8" id="KW-1133">Transmembrane helix</keyword>
<dbReference type="Pfam" id="PF00528">
    <property type="entry name" value="BPD_transp_1"/>
    <property type="match status" value="1"/>
</dbReference>
<dbReference type="EMBL" id="MZGX01000010">
    <property type="protein sequence ID" value="OPX44278.1"/>
    <property type="molecule type" value="Genomic_DNA"/>
</dbReference>
<dbReference type="GO" id="GO:0005886">
    <property type="term" value="C:plasma membrane"/>
    <property type="evidence" value="ECO:0007669"/>
    <property type="project" value="UniProtKB-SubCell"/>
</dbReference>
<evidence type="ECO:0000256" key="6">
    <source>
        <dbReference type="ARBA" id="ARBA00022989"/>
    </source>
</evidence>
<dbReference type="PANTHER" id="PTHR43470">
    <property type="entry name" value="PHOSPHATE TRANSPORT SYSTEM PERMEASE PROTEIN PSTA-RELATED"/>
    <property type="match status" value="1"/>
</dbReference>
<organism evidence="10 11">
    <name type="scientific">Ruminiclostridium hungatei</name>
    <name type="common">Clostridium hungatei</name>
    <dbReference type="NCBI Taxonomy" id="48256"/>
    <lineage>
        <taxon>Bacteria</taxon>
        <taxon>Bacillati</taxon>
        <taxon>Bacillota</taxon>
        <taxon>Clostridia</taxon>
        <taxon>Eubacteriales</taxon>
        <taxon>Oscillospiraceae</taxon>
        <taxon>Ruminiclostridium</taxon>
    </lineage>
</organism>
<proteinExistence type="inferred from homology"/>
<feature type="transmembrane region" description="Helical" evidence="8">
    <location>
        <begin position="137"/>
        <end position="155"/>
    </location>
</feature>
<evidence type="ECO:0000256" key="8">
    <source>
        <dbReference type="RuleBase" id="RU363043"/>
    </source>
</evidence>
<evidence type="ECO:0000256" key="7">
    <source>
        <dbReference type="ARBA" id="ARBA00023136"/>
    </source>
</evidence>
<feature type="transmembrane region" description="Helical" evidence="8">
    <location>
        <begin position="111"/>
        <end position="131"/>
    </location>
</feature>
<dbReference type="InterPro" id="IPR035906">
    <property type="entry name" value="MetI-like_sf"/>
</dbReference>
<evidence type="ECO:0000256" key="3">
    <source>
        <dbReference type="ARBA" id="ARBA00022448"/>
    </source>
</evidence>
<keyword evidence="5 8" id="KW-0812">Transmembrane</keyword>
<dbReference type="Gene3D" id="1.10.3720.10">
    <property type="entry name" value="MetI-like"/>
    <property type="match status" value="1"/>
</dbReference>
<dbReference type="GO" id="GO:0005315">
    <property type="term" value="F:phosphate transmembrane transporter activity"/>
    <property type="evidence" value="ECO:0007669"/>
    <property type="project" value="InterPro"/>
</dbReference>
<comment type="similarity">
    <text evidence="2 8">Belongs to the binding-protein-dependent transport system permease family. CysTW subfamily.</text>
</comment>
<keyword evidence="4 8" id="KW-1003">Cell membrane</keyword>
<evidence type="ECO:0000256" key="4">
    <source>
        <dbReference type="ARBA" id="ARBA00022475"/>
    </source>
</evidence>
<reference evidence="10 11" key="1">
    <citation type="submission" date="2017-03" db="EMBL/GenBank/DDBJ databases">
        <title>Genome sequence of Clostridium hungatei DSM 14427.</title>
        <authorList>
            <person name="Poehlein A."/>
            <person name="Daniel R."/>
        </authorList>
    </citation>
    <scope>NUCLEOTIDE SEQUENCE [LARGE SCALE GENOMIC DNA]</scope>
    <source>
        <strain evidence="10 11">DSM 14427</strain>
    </source>
</reference>
<accession>A0A1V4SK71</accession>
<dbReference type="CDD" id="cd06261">
    <property type="entry name" value="TM_PBP2"/>
    <property type="match status" value="1"/>
</dbReference>
<sequence length="284" mass="30810">MNYVKYRKLKNSIFHGIIFCVTLIGIVILAILLIDIIRRGIPFLTKTFFTNFPSRFPNKAGILPGIVGSVNIILLTIAFAVPVGLGTAVYLEEYAKNNRLTKFIKINISNLSGTPSIVYGLLGLAVFVRVMGLGKSILSGALTMSLVVLPIVIVSSQEAIKAVPQYLRHGSYALGATKWQTIRKIVIPAALPGIFTGVILSVSRALGESAPLLMVGAATYVSKLPDSVFSVFTALPLQIYYWMGLPKEDFKDLAAAGIIVLLAILLTTNAITIVLRNKYQRSVE</sequence>
<feature type="transmembrane region" description="Helical" evidence="8">
    <location>
        <begin position="185"/>
        <end position="207"/>
    </location>
</feature>
<evidence type="ECO:0000313" key="10">
    <source>
        <dbReference type="EMBL" id="OPX44278.1"/>
    </source>
</evidence>
<evidence type="ECO:0000313" key="11">
    <source>
        <dbReference type="Proteomes" id="UP000191554"/>
    </source>
</evidence>
<dbReference type="PANTHER" id="PTHR43470:SF5">
    <property type="entry name" value="PHOSPHATE TRANSPORT SYSTEM PERMEASE PROTEIN PSTA"/>
    <property type="match status" value="1"/>
</dbReference>
<evidence type="ECO:0000259" key="9">
    <source>
        <dbReference type="PROSITE" id="PS50928"/>
    </source>
</evidence>
<evidence type="ECO:0000256" key="2">
    <source>
        <dbReference type="ARBA" id="ARBA00007069"/>
    </source>
</evidence>
<dbReference type="SUPFAM" id="SSF161098">
    <property type="entry name" value="MetI-like"/>
    <property type="match status" value="1"/>
</dbReference>
<dbReference type="STRING" id="48256.CLHUN_18320"/>
<keyword evidence="11" id="KW-1185">Reference proteome</keyword>
<dbReference type="PROSITE" id="PS50928">
    <property type="entry name" value="ABC_TM1"/>
    <property type="match status" value="1"/>
</dbReference>
<keyword evidence="3" id="KW-0813">Transport</keyword>
<feature type="domain" description="ABC transmembrane type-1" evidence="9">
    <location>
        <begin position="66"/>
        <end position="271"/>
    </location>
</feature>
<dbReference type="OrthoDB" id="9785113at2"/>
<protein>
    <recommendedName>
        <fullName evidence="8">Phosphate transport system permease protein PstA</fullName>
    </recommendedName>
</protein>
<gene>
    <name evidence="10" type="primary">pstA</name>
    <name evidence="10" type="ORF">CLHUN_18320</name>
</gene>
<dbReference type="InterPro" id="IPR000515">
    <property type="entry name" value="MetI-like"/>
</dbReference>
<dbReference type="Proteomes" id="UP000191554">
    <property type="component" value="Unassembled WGS sequence"/>
</dbReference>
<dbReference type="GO" id="GO:0035435">
    <property type="term" value="P:phosphate ion transmembrane transport"/>
    <property type="evidence" value="ECO:0007669"/>
    <property type="project" value="InterPro"/>
</dbReference>
<comment type="subcellular location">
    <subcellularLocation>
        <location evidence="1 8">Cell membrane</location>
        <topology evidence="1 8">Multi-pass membrane protein</topology>
    </subcellularLocation>
</comment>
<dbReference type="NCBIfam" id="TIGR00974">
    <property type="entry name" value="3a0107s02c"/>
    <property type="match status" value="1"/>
</dbReference>
<dbReference type="RefSeq" id="WP_080064274.1">
    <property type="nucleotide sequence ID" value="NZ_MZGX01000010.1"/>
</dbReference>
<evidence type="ECO:0000256" key="1">
    <source>
        <dbReference type="ARBA" id="ARBA00004651"/>
    </source>
</evidence>
<feature type="transmembrane region" description="Helical" evidence="8">
    <location>
        <begin position="255"/>
        <end position="275"/>
    </location>
</feature>
<evidence type="ECO:0000256" key="5">
    <source>
        <dbReference type="ARBA" id="ARBA00022692"/>
    </source>
</evidence>
<name>A0A1V4SK71_RUMHU</name>
<feature type="transmembrane region" description="Helical" evidence="8">
    <location>
        <begin position="12"/>
        <end position="34"/>
    </location>
</feature>
<dbReference type="InterPro" id="IPR005672">
    <property type="entry name" value="Phosphate_PstA"/>
</dbReference>
<keyword evidence="7 8" id="KW-0472">Membrane</keyword>
<comment type="caution">
    <text evidence="10">The sequence shown here is derived from an EMBL/GenBank/DDBJ whole genome shotgun (WGS) entry which is preliminary data.</text>
</comment>
<feature type="transmembrane region" description="Helical" evidence="8">
    <location>
        <begin position="62"/>
        <end position="91"/>
    </location>
</feature>